<organism evidence="7 8">
    <name type="scientific">Spongiactinospora gelatinilytica</name>
    <dbReference type="NCBI Taxonomy" id="2666298"/>
    <lineage>
        <taxon>Bacteria</taxon>
        <taxon>Bacillati</taxon>
        <taxon>Actinomycetota</taxon>
        <taxon>Actinomycetes</taxon>
        <taxon>Streptosporangiales</taxon>
        <taxon>Streptosporangiaceae</taxon>
        <taxon>Spongiactinospora</taxon>
    </lineage>
</organism>
<comment type="caution">
    <text evidence="7">The sequence shown here is derived from an EMBL/GenBank/DDBJ whole genome shotgun (WGS) entry which is preliminary data.</text>
</comment>
<name>A0A2W2GHG2_9ACTN</name>
<dbReference type="InterPro" id="IPR010432">
    <property type="entry name" value="RDD"/>
</dbReference>
<feature type="transmembrane region" description="Helical" evidence="5">
    <location>
        <begin position="20"/>
        <end position="41"/>
    </location>
</feature>
<proteinExistence type="predicted"/>
<comment type="subcellular location">
    <subcellularLocation>
        <location evidence="1">Membrane</location>
        <topology evidence="1">Multi-pass membrane protein</topology>
    </subcellularLocation>
</comment>
<evidence type="ECO:0000313" key="7">
    <source>
        <dbReference type="EMBL" id="PZG41999.1"/>
    </source>
</evidence>
<protein>
    <recommendedName>
        <fullName evidence="6">RDD domain-containing protein</fullName>
    </recommendedName>
</protein>
<reference evidence="7 8" key="1">
    <citation type="submission" date="2018-01" db="EMBL/GenBank/DDBJ databases">
        <title>Draft genome sequence of Sphaerisporangium sp. 7K107.</title>
        <authorList>
            <person name="Sahin N."/>
            <person name="Saygin H."/>
            <person name="Ay H."/>
        </authorList>
    </citation>
    <scope>NUCLEOTIDE SEQUENCE [LARGE SCALE GENOMIC DNA]</scope>
    <source>
        <strain evidence="7 8">7K107</strain>
    </source>
</reference>
<dbReference type="GO" id="GO:0016020">
    <property type="term" value="C:membrane"/>
    <property type="evidence" value="ECO:0007669"/>
    <property type="project" value="UniProtKB-SubCell"/>
</dbReference>
<feature type="non-terminal residue" evidence="7">
    <location>
        <position position="107"/>
    </location>
</feature>
<evidence type="ECO:0000256" key="1">
    <source>
        <dbReference type="ARBA" id="ARBA00004141"/>
    </source>
</evidence>
<evidence type="ECO:0000256" key="3">
    <source>
        <dbReference type="ARBA" id="ARBA00022989"/>
    </source>
</evidence>
<dbReference type="Pfam" id="PF06271">
    <property type="entry name" value="RDD"/>
    <property type="match status" value="1"/>
</dbReference>
<keyword evidence="8" id="KW-1185">Reference proteome</keyword>
<dbReference type="RefSeq" id="WP_146607542.1">
    <property type="nucleotide sequence ID" value="NZ_POUA01000162.1"/>
</dbReference>
<evidence type="ECO:0000256" key="4">
    <source>
        <dbReference type="ARBA" id="ARBA00023136"/>
    </source>
</evidence>
<evidence type="ECO:0000313" key="8">
    <source>
        <dbReference type="Proteomes" id="UP000248544"/>
    </source>
</evidence>
<dbReference type="EMBL" id="POUA01000162">
    <property type="protein sequence ID" value="PZG41999.1"/>
    <property type="molecule type" value="Genomic_DNA"/>
</dbReference>
<keyword evidence="4 5" id="KW-0472">Membrane</keyword>
<evidence type="ECO:0000256" key="5">
    <source>
        <dbReference type="SAM" id="Phobius"/>
    </source>
</evidence>
<dbReference type="AlphaFoldDB" id="A0A2W2GHG2"/>
<feature type="transmembrane region" description="Helical" evidence="5">
    <location>
        <begin position="61"/>
        <end position="80"/>
    </location>
</feature>
<evidence type="ECO:0000259" key="6">
    <source>
        <dbReference type="Pfam" id="PF06271"/>
    </source>
</evidence>
<sequence length="107" mass="11694">MTTPTSVSIEPILAVRRHRVAAAIIDYVTIAIAFALTRAALGGEEVFKESSSTSWLNFYEGNPGWLTEIVLLILTIGYFWSQHAVWGQTLGKRLCRLKVVAAATGEA</sequence>
<gene>
    <name evidence="7" type="ORF">C1I98_20495</name>
</gene>
<evidence type="ECO:0000256" key="2">
    <source>
        <dbReference type="ARBA" id="ARBA00022692"/>
    </source>
</evidence>
<feature type="domain" description="RDD" evidence="6">
    <location>
        <begin position="17"/>
        <end position="105"/>
    </location>
</feature>
<keyword evidence="3 5" id="KW-1133">Transmembrane helix</keyword>
<dbReference type="Proteomes" id="UP000248544">
    <property type="component" value="Unassembled WGS sequence"/>
</dbReference>
<accession>A0A2W2GHG2</accession>
<keyword evidence="2 5" id="KW-0812">Transmembrane</keyword>